<dbReference type="EMBL" id="JAUEPN010000004">
    <property type="protein sequence ID" value="KAK3295285.1"/>
    <property type="molecule type" value="Genomic_DNA"/>
</dbReference>
<feature type="signal peptide" evidence="1">
    <location>
        <begin position="1"/>
        <end position="20"/>
    </location>
</feature>
<dbReference type="SUPFAM" id="SSF55486">
    <property type="entry name" value="Metalloproteases ('zincins'), catalytic domain"/>
    <property type="match status" value="1"/>
</dbReference>
<evidence type="ECO:0008006" key="4">
    <source>
        <dbReference type="Google" id="ProtNLM"/>
    </source>
</evidence>
<dbReference type="GeneID" id="87844990"/>
<reference evidence="2" key="1">
    <citation type="journal article" date="2023" name="Mol. Phylogenet. Evol.">
        <title>Genome-scale phylogeny and comparative genomics of the fungal order Sordariales.</title>
        <authorList>
            <person name="Hensen N."/>
            <person name="Bonometti L."/>
            <person name="Westerberg I."/>
            <person name="Brannstrom I.O."/>
            <person name="Guillou S."/>
            <person name="Cros-Aarteil S."/>
            <person name="Calhoun S."/>
            <person name="Haridas S."/>
            <person name="Kuo A."/>
            <person name="Mondo S."/>
            <person name="Pangilinan J."/>
            <person name="Riley R."/>
            <person name="LaButti K."/>
            <person name="Andreopoulos B."/>
            <person name="Lipzen A."/>
            <person name="Chen C."/>
            <person name="Yan M."/>
            <person name="Daum C."/>
            <person name="Ng V."/>
            <person name="Clum A."/>
            <person name="Steindorff A."/>
            <person name="Ohm R.A."/>
            <person name="Martin F."/>
            <person name="Silar P."/>
            <person name="Natvig D.O."/>
            <person name="Lalanne C."/>
            <person name="Gautier V."/>
            <person name="Ament-Velasquez S.L."/>
            <person name="Kruys A."/>
            <person name="Hutchinson M.I."/>
            <person name="Powell A.J."/>
            <person name="Barry K."/>
            <person name="Miller A.N."/>
            <person name="Grigoriev I.V."/>
            <person name="Debuchy R."/>
            <person name="Gladieux P."/>
            <person name="Hiltunen Thoren M."/>
            <person name="Johannesson H."/>
        </authorList>
    </citation>
    <scope>NUCLEOTIDE SEQUENCE</scope>
    <source>
        <strain evidence="2">CBS 168.71</strain>
    </source>
</reference>
<keyword evidence="1" id="KW-0732">Signal</keyword>
<evidence type="ECO:0000313" key="2">
    <source>
        <dbReference type="EMBL" id="KAK3295285.1"/>
    </source>
</evidence>
<dbReference type="Proteomes" id="UP001278766">
    <property type="component" value="Unassembled WGS sequence"/>
</dbReference>
<dbReference type="GO" id="GO:0008237">
    <property type="term" value="F:metallopeptidase activity"/>
    <property type="evidence" value="ECO:0007669"/>
    <property type="project" value="InterPro"/>
</dbReference>
<dbReference type="Gene3D" id="3.40.390.10">
    <property type="entry name" value="Collagenase (Catalytic Domain)"/>
    <property type="match status" value="1"/>
</dbReference>
<organism evidence="2 3">
    <name type="scientific">Chaetomium fimeti</name>
    <dbReference type="NCBI Taxonomy" id="1854472"/>
    <lineage>
        <taxon>Eukaryota</taxon>
        <taxon>Fungi</taxon>
        <taxon>Dikarya</taxon>
        <taxon>Ascomycota</taxon>
        <taxon>Pezizomycotina</taxon>
        <taxon>Sordariomycetes</taxon>
        <taxon>Sordariomycetidae</taxon>
        <taxon>Sordariales</taxon>
        <taxon>Chaetomiaceae</taxon>
        <taxon>Chaetomium</taxon>
    </lineage>
</organism>
<name>A0AAE0HF29_9PEZI</name>
<accession>A0AAE0HF29</accession>
<dbReference type="RefSeq" id="XP_062658799.1">
    <property type="nucleotide sequence ID" value="XM_062808042.1"/>
</dbReference>
<proteinExistence type="predicted"/>
<dbReference type="InterPro" id="IPR024079">
    <property type="entry name" value="MetalloPept_cat_dom_sf"/>
</dbReference>
<keyword evidence="3" id="KW-1185">Reference proteome</keyword>
<dbReference type="AlphaFoldDB" id="A0AAE0HF29"/>
<gene>
    <name evidence="2" type="ORF">B0H64DRAFT_474279</name>
</gene>
<feature type="chain" id="PRO_5042077681" description="Peptidase metallopeptidase domain-containing protein" evidence="1">
    <location>
        <begin position="21"/>
        <end position="376"/>
    </location>
</feature>
<reference evidence="2" key="2">
    <citation type="submission" date="2023-06" db="EMBL/GenBank/DDBJ databases">
        <authorList>
            <consortium name="Lawrence Berkeley National Laboratory"/>
            <person name="Haridas S."/>
            <person name="Hensen N."/>
            <person name="Bonometti L."/>
            <person name="Westerberg I."/>
            <person name="Brannstrom I.O."/>
            <person name="Guillou S."/>
            <person name="Cros-Aarteil S."/>
            <person name="Calhoun S."/>
            <person name="Kuo A."/>
            <person name="Mondo S."/>
            <person name="Pangilinan J."/>
            <person name="Riley R."/>
            <person name="Labutti K."/>
            <person name="Andreopoulos B."/>
            <person name="Lipzen A."/>
            <person name="Chen C."/>
            <person name="Yanf M."/>
            <person name="Daum C."/>
            <person name="Ng V."/>
            <person name="Clum A."/>
            <person name="Steindorff A."/>
            <person name="Ohm R."/>
            <person name="Martin F."/>
            <person name="Silar P."/>
            <person name="Natvig D."/>
            <person name="Lalanne C."/>
            <person name="Gautier V."/>
            <person name="Ament-Velasquez S.L."/>
            <person name="Kruys A."/>
            <person name="Hutchinson M.I."/>
            <person name="Powell A.J."/>
            <person name="Barry K."/>
            <person name="Miller A.N."/>
            <person name="Grigoriev I.V."/>
            <person name="Debuchy R."/>
            <person name="Gladieux P."/>
            <person name="Thoren M.H."/>
            <person name="Johannesson H."/>
        </authorList>
    </citation>
    <scope>NUCLEOTIDE SEQUENCE</scope>
    <source>
        <strain evidence="2">CBS 168.71</strain>
    </source>
</reference>
<evidence type="ECO:0000313" key="3">
    <source>
        <dbReference type="Proteomes" id="UP001278766"/>
    </source>
</evidence>
<protein>
    <recommendedName>
        <fullName evidence="4">Peptidase metallopeptidase domain-containing protein</fullName>
    </recommendedName>
</protein>
<evidence type="ECO:0000256" key="1">
    <source>
        <dbReference type="SAM" id="SignalP"/>
    </source>
</evidence>
<sequence length="376" mass="41075">MRLLVALLVGLLAGTGHVLAGSRGWQPAISTSALDRRYYVINTDRSEGDRMPWPNRQIRYCFVDDEAEEALNDLIVAAHDIWLRKGLGSEFTISKVGREECTGDHRFDTLMVHWTGDNGMMATFEGLPNADSIIRNSNNPDVRPKMMLTTSVRMGMLNQEQNFAHELGHAWGLYHEHQNPAFWSKGTIKNALGGTVFGPENGGNWRCENLKDYQDRLGGGGLVVQNPNNPNNGGFGPRIGVEELCRDYDFARKGQFSARDYLPMPKAMGIATSSGMGTDDVDWSSIMIYPSGAGAVGEASPGNDQRASILLKPNGDPIPINDSPSQRDIAAMHKLYGRSKSARTKDLLQKAGGTVTSRFKKLFPESAGNADGSGCL</sequence>
<comment type="caution">
    <text evidence="2">The sequence shown here is derived from an EMBL/GenBank/DDBJ whole genome shotgun (WGS) entry which is preliminary data.</text>
</comment>